<dbReference type="Proteomes" id="UP001321473">
    <property type="component" value="Unassembled WGS sequence"/>
</dbReference>
<dbReference type="EMBL" id="JARKHS020035220">
    <property type="protein sequence ID" value="KAK8757416.1"/>
    <property type="molecule type" value="Genomic_DNA"/>
</dbReference>
<dbReference type="SUPFAM" id="SSF48371">
    <property type="entry name" value="ARM repeat"/>
    <property type="match status" value="1"/>
</dbReference>
<evidence type="ECO:0000256" key="4">
    <source>
        <dbReference type="SAM" id="MobiDB-lite"/>
    </source>
</evidence>
<feature type="region of interest" description="Disordered" evidence="4">
    <location>
        <begin position="324"/>
        <end position="351"/>
    </location>
</feature>
<evidence type="ECO:0000259" key="5">
    <source>
        <dbReference type="SMART" id="SM00543"/>
    </source>
</evidence>
<dbReference type="GO" id="GO:0008494">
    <property type="term" value="F:translation activator activity"/>
    <property type="evidence" value="ECO:0007669"/>
    <property type="project" value="TreeGrafter"/>
</dbReference>
<evidence type="ECO:0000256" key="3">
    <source>
        <dbReference type="ARBA" id="ARBA00022845"/>
    </source>
</evidence>
<comment type="caution">
    <text evidence="6">The sequence shown here is derived from an EMBL/GenBank/DDBJ whole genome shotgun (WGS) entry which is preliminary data.</text>
</comment>
<dbReference type="GO" id="GO:0003723">
    <property type="term" value="F:RNA binding"/>
    <property type="evidence" value="ECO:0007669"/>
    <property type="project" value="InterPro"/>
</dbReference>
<dbReference type="Pfam" id="PF07145">
    <property type="entry name" value="PAM2"/>
    <property type="match status" value="1"/>
</dbReference>
<dbReference type="InterPro" id="IPR009818">
    <property type="entry name" value="PAM2_motif"/>
</dbReference>
<dbReference type="Pfam" id="PF02854">
    <property type="entry name" value="MIF4G"/>
    <property type="match status" value="1"/>
</dbReference>
<keyword evidence="7" id="KW-1185">Reference proteome</keyword>
<feature type="domain" description="MIF4G" evidence="5">
    <location>
        <begin position="106"/>
        <end position="324"/>
    </location>
</feature>
<evidence type="ECO:0000313" key="6">
    <source>
        <dbReference type="EMBL" id="KAK8757416.1"/>
    </source>
</evidence>
<evidence type="ECO:0000256" key="1">
    <source>
        <dbReference type="ARBA" id="ARBA00004496"/>
    </source>
</evidence>
<feature type="compositionally biased region" description="Low complexity" evidence="4">
    <location>
        <begin position="10"/>
        <end position="20"/>
    </location>
</feature>
<dbReference type="PANTHER" id="PTHR23254">
    <property type="entry name" value="EIF4G DOMAIN PROTEIN"/>
    <property type="match status" value="1"/>
</dbReference>
<dbReference type="InterPro" id="IPR016024">
    <property type="entry name" value="ARM-type_fold"/>
</dbReference>
<reference evidence="6 7" key="1">
    <citation type="journal article" date="2023" name="Arcadia Sci">
        <title>De novo assembly of a long-read Amblyomma americanum tick genome.</title>
        <authorList>
            <person name="Chou S."/>
            <person name="Poskanzer K.E."/>
            <person name="Rollins M."/>
            <person name="Thuy-Boun P.S."/>
        </authorList>
    </citation>
    <scope>NUCLEOTIDE SEQUENCE [LARGE SCALE GENOMIC DNA]</scope>
    <source>
        <strain evidence="6">F_SG_1</strain>
        <tissue evidence="6">Salivary glands</tissue>
    </source>
</reference>
<protein>
    <recommendedName>
        <fullName evidence="5">MIF4G domain-containing protein</fullName>
    </recommendedName>
</protein>
<dbReference type="AlphaFoldDB" id="A0AAQ4D4M6"/>
<dbReference type="PANTHER" id="PTHR23254:SF15">
    <property type="entry name" value="POLYADENYLATE-BINDING PROTEIN-INTERACTING PROTEIN 1"/>
    <property type="match status" value="1"/>
</dbReference>
<dbReference type="InterPro" id="IPR051367">
    <property type="entry name" value="mRNA_TranslReg/HistoneTransl"/>
</dbReference>
<accession>A0AAQ4D4M6</accession>
<keyword evidence="2" id="KW-0963">Cytoplasm</keyword>
<gene>
    <name evidence="6" type="ORF">V5799_004951</name>
</gene>
<keyword evidence="3" id="KW-0810">Translation regulation</keyword>
<comment type="subcellular location">
    <subcellularLocation>
        <location evidence="1">Cytoplasm</location>
    </subcellularLocation>
</comment>
<organism evidence="6 7">
    <name type="scientific">Amblyomma americanum</name>
    <name type="common">Lone star tick</name>
    <dbReference type="NCBI Taxonomy" id="6943"/>
    <lineage>
        <taxon>Eukaryota</taxon>
        <taxon>Metazoa</taxon>
        <taxon>Ecdysozoa</taxon>
        <taxon>Arthropoda</taxon>
        <taxon>Chelicerata</taxon>
        <taxon>Arachnida</taxon>
        <taxon>Acari</taxon>
        <taxon>Parasitiformes</taxon>
        <taxon>Ixodida</taxon>
        <taxon>Ixodoidea</taxon>
        <taxon>Ixodidae</taxon>
        <taxon>Amblyomminae</taxon>
        <taxon>Amblyomma</taxon>
    </lineage>
</organism>
<proteinExistence type="predicted"/>
<dbReference type="GO" id="GO:0005737">
    <property type="term" value="C:cytoplasm"/>
    <property type="evidence" value="ECO:0007669"/>
    <property type="project" value="UniProtKB-SubCell"/>
</dbReference>
<sequence length="409" mass="44569">MDSNGNSSTPKKASGAAPGPAVTPLRQSPKVGPAPSRDFDVTLSSVVRLWSSEKSMASFVLKSTLSPEAPVFVPRHFRIPPPQEVAEPCSPCPSSPQSQDANQYAMLELMSFIDDVTLCPAEFDSKIEDVTSILSGITDAGGLSQVVDTIFQQGLKEANFRYSGARLCNHLGSNLQIRGVEEDFTSMLLDRCHKECVKRNDLGSGDFDDAYLRGLLSFIAELFSQMVFLREDHSYKVKHLASCIPNMMHALLQSLTKDNIKCTTQVLKLTGACLEDYEKVGSPGANSCALDSVFEKLCEISQKKDIDPTAALMVRNVLELRERNWGRTSSSSSSPSSGQADDSLPITCGPDGVPVSSEEERFIQELLLTEQMGNLEMSDGSGYTNNCCNDDMDDEIAAAYEEFLKQSGQ</sequence>
<evidence type="ECO:0000256" key="2">
    <source>
        <dbReference type="ARBA" id="ARBA00022490"/>
    </source>
</evidence>
<evidence type="ECO:0000313" key="7">
    <source>
        <dbReference type="Proteomes" id="UP001321473"/>
    </source>
</evidence>
<dbReference type="SMART" id="SM00543">
    <property type="entry name" value="MIF4G"/>
    <property type="match status" value="1"/>
</dbReference>
<name>A0AAQ4D4M6_AMBAM</name>
<dbReference type="InterPro" id="IPR003890">
    <property type="entry name" value="MIF4G-like_typ-3"/>
</dbReference>
<dbReference type="Gene3D" id="1.25.40.180">
    <property type="match status" value="1"/>
</dbReference>
<dbReference type="GO" id="GO:0006446">
    <property type="term" value="P:regulation of translational initiation"/>
    <property type="evidence" value="ECO:0007669"/>
    <property type="project" value="TreeGrafter"/>
</dbReference>
<feature type="region of interest" description="Disordered" evidence="4">
    <location>
        <begin position="1"/>
        <end position="38"/>
    </location>
</feature>